<feature type="region of interest" description="Disordered" evidence="4">
    <location>
        <begin position="196"/>
        <end position="264"/>
    </location>
</feature>
<feature type="compositionally biased region" description="Pro residues" evidence="4">
    <location>
        <begin position="239"/>
        <end position="249"/>
    </location>
</feature>
<sequence length="660" mass="71547">MSKVKKVIIGILVVALVAGAVSGGLIYIRQMNQTEVMVVSVGSVTGTYYSDETTLDGQITTNVSQNVTVDSDMIVQEVYVEEGGQVSVGDPLVSFDTTLVEMELNIARLKKQQQEQNLTTAVNRLNSLRNGGPIEDTDSYYNADNLDSSDSDVTISGSDEELSPVASAGNGRTGVYLASVMQPLLLTSFYDGNLFDDGSDQDGSDQEASEPNDVLEGEEGTGGDSNDSGFDSGLDDAPTPSPSPSPTLTPTPALDDDTDYYDPYFTDGNDDIHDGNPEFYAKLDDETVPFKGSGTEEDPFIFLCGSAKGLVTVTGGFLNKMAGYTPDGSTVVKEGGYWYQLEFHQNDTITNFSNRRESCIGYYLIDGSTLEKPVDMLVETDFTIEGASQYEENLEPEYPDDNISGGGSDSNVSTMTREEAIKIQQNRISSLKLDIQESEINIAKLEKTAQKKMIYSKLDGTVSHVGNSATASSDGSAFITVQSRDGFYVRGSISELMLDKLQEGMTINCMSYSEVGMGGFEAQVVDVSDYPTDSSSFYYGTGNPNVSYYTFSAVVSDKSLKFSDMEYVTITLPSEDLPEGSFIIQREFVLTENGNNYVYKDDNGVLKRQVLSVGGSVNGGYYILVKGGLSMDDKVAFPYGSDIKEGAKTREVTLEEMYGY</sequence>
<dbReference type="PANTHER" id="PTHR32347">
    <property type="entry name" value="EFFLUX SYSTEM COMPONENT YKNX-RELATED"/>
    <property type="match status" value="1"/>
</dbReference>
<dbReference type="EMBL" id="DWYZ01000105">
    <property type="protein sequence ID" value="HJB28247.1"/>
    <property type="molecule type" value="Genomic_DNA"/>
</dbReference>
<feature type="compositionally biased region" description="Low complexity" evidence="4">
    <location>
        <begin position="224"/>
        <end position="238"/>
    </location>
</feature>
<evidence type="ECO:0000256" key="4">
    <source>
        <dbReference type="SAM" id="MobiDB-lite"/>
    </source>
</evidence>
<feature type="region of interest" description="Disordered" evidence="4">
    <location>
        <begin position="127"/>
        <end position="169"/>
    </location>
</feature>
<organism evidence="5 6">
    <name type="scientific">Candidatus Blautia faecavium</name>
    <dbReference type="NCBI Taxonomy" id="2838487"/>
    <lineage>
        <taxon>Bacteria</taxon>
        <taxon>Bacillati</taxon>
        <taxon>Bacillota</taxon>
        <taxon>Clostridia</taxon>
        <taxon>Lachnospirales</taxon>
        <taxon>Lachnospiraceae</taxon>
        <taxon>Blautia</taxon>
    </lineage>
</organism>
<evidence type="ECO:0000256" key="3">
    <source>
        <dbReference type="SAM" id="Coils"/>
    </source>
</evidence>
<dbReference type="GO" id="GO:0030313">
    <property type="term" value="C:cell envelope"/>
    <property type="evidence" value="ECO:0007669"/>
    <property type="project" value="UniProtKB-SubCell"/>
</dbReference>
<dbReference type="PANTHER" id="PTHR32347:SF14">
    <property type="entry name" value="EFFLUX SYSTEM COMPONENT YKNX-RELATED"/>
    <property type="match status" value="1"/>
</dbReference>
<keyword evidence="2 3" id="KW-0175">Coiled coil</keyword>
<dbReference type="AlphaFoldDB" id="A0A9D2LRW7"/>
<reference evidence="5" key="1">
    <citation type="journal article" date="2021" name="PeerJ">
        <title>Extensive microbial diversity within the chicken gut microbiome revealed by metagenomics and culture.</title>
        <authorList>
            <person name="Gilroy R."/>
            <person name="Ravi A."/>
            <person name="Getino M."/>
            <person name="Pursley I."/>
            <person name="Horton D.L."/>
            <person name="Alikhan N.F."/>
            <person name="Baker D."/>
            <person name="Gharbi K."/>
            <person name="Hall N."/>
            <person name="Watson M."/>
            <person name="Adriaenssens E.M."/>
            <person name="Foster-Nyarko E."/>
            <person name="Jarju S."/>
            <person name="Secka A."/>
            <person name="Antonio M."/>
            <person name="Oren A."/>
            <person name="Chaudhuri R.R."/>
            <person name="La Ragione R."/>
            <person name="Hildebrand F."/>
            <person name="Pallen M.J."/>
        </authorList>
    </citation>
    <scope>NUCLEOTIDE SEQUENCE</scope>
    <source>
        <strain evidence="5">ChiSjej1B19-5720</strain>
    </source>
</reference>
<reference evidence="5" key="2">
    <citation type="submission" date="2021-04" db="EMBL/GenBank/DDBJ databases">
        <authorList>
            <person name="Gilroy R."/>
        </authorList>
    </citation>
    <scope>NUCLEOTIDE SEQUENCE</scope>
    <source>
        <strain evidence="5">ChiSjej1B19-5720</strain>
    </source>
</reference>
<evidence type="ECO:0000256" key="2">
    <source>
        <dbReference type="ARBA" id="ARBA00023054"/>
    </source>
</evidence>
<evidence type="ECO:0000313" key="6">
    <source>
        <dbReference type="Proteomes" id="UP000823842"/>
    </source>
</evidence>
<protein>
    <submittedName>
        <fullName evidence="5">Efflux RND transporter periplasmic adaptor subunit</fullName>
    </submittedName>
</protein>
<dbReference type="Proteomes" id="UP000823842">
    <property type="component" value="Unassembled WGS sequence"/>
</dbReference>
<proteinExistence type="predicted"/>
<accession>A0A9D2LRW7</accession>
<comment type="subcellular location">
    <subcellularLocation>
        <location evidence="1">Cell envelope</location>
    </subcellularLocation>
</comment>
<name>A0A9D2LRW7_9FIRM</name>
<evidence type="ECO:0000313" key="5">
    <source>
        <dbReference type="EMBL" id="HJB28247.1"/>
    </source>
</evidence>
<feature type="compositionally biased region" description="Polar residues" evidence="4">
    <location>
        <begin position="139"/>
        <end position="157"/>
    </location>
</feature>
<gene>
    <name evidence="5" type="ORF">IAA06_05585</name>
</gene>
<feature type="compositionally biased region" description="Acidic residues" evidence="4">
    <location>
        <begin position="197"/>
        <end position="221"/>
    </location>
</feature>
<dbReference type="InterPro" id="IPR050465">
    <property type="entry name" value="UPF0194_transport"/>
</dbReference>
<evidence type="ECO:0000256" key="1">
    <source>
        <dbReference type="ARBA" id="ARBA00004196"/>
    </source>
</evidence>
<comment type="caution">
    <text evidence="5">The sequence shown here is derived from an EMBL/GenBank/DDBJ whole genome shotgun (WGS) entry which is preliminary data.</text>
</comment>
<feature type="coiled-coil region" evidence="3">
    <location>
        <begin position="421"/>
        <end position="448"/>
    </location>
</feature>